<proteinExistence type="predicted"/>
<evidence type="ECO:0000313" key="2">
    <source>
        <dbReference type="Proteomes" id="UP000618591"/>
    </source>
</evidence>
<gene>
    <name evidence="1" type="ORF">GCM10011395_22660</name>
</gene>
<evidence type="ECO:0000313" key="1">
    <source>
        <dbReference type="EMBL" id="GGA51789.1"/>
    </source>
</evidence>
<reference evidence="2" key="1">
    <citation type="journal article" date="2019" name="Int. J. Syst. Evol. Microbiol.">
        <title>The Global Catalogue of Microorganisms (GCM) 10K type strain sequencing project: providing services to taxonomists for standard genome sequencing and annotation.</title>
        <authorList>
            <consortium name="The Broad Institute Genomics Platform"/>
            <consortium name="The Broad Institute Genome Sequencing Center for Infectious Disease"/>
            <person name="Wu L."/>
            <person name="Ma J."/>
        </authorList>
    </citation>
    <scope>NUCLEOTIDE SEQUENCE [LARGE SCALE GENOMIC DNA]</scope>
    <source>
        <strain evidence="2">CGMCC 1.10106</strain>
    </source>
</reference>
<comment type="caution">
    <text evidence="1">The sequence shown here is derived from an EMBL/GenBank/DDBJ whole genome shotgun (WGS) entry which is preliminary data.</text>
</comment>
<protein>
    <submittedName>
        <fullName evidence="1">Uncharacterized protein</fullName>
    </submittedName>
</protein>
<dbReference type="EMBL" id="BMDW01000013">
    <property type="protein sequence ID" value="GGA51789.1"/>
    <property type="molecule type" value="Genomic_DNA"/>
</dbReference>
<sequence length="173" mass="18693">MIQSFETQLQVSLRALGEIVAPALAGADKHVIEQLHLVMAALGFMQARLRSEVGFQQAELEAYLALAEEVAANFRKHRASDCAKLIEAVSAGRVVLASATSQVGDYQHSTRHLRQLVAALASDSSSEAEAADYQVIVLARSGAMIGDARLWCLPLGFELDPTALPRRDWLPVA</sequence>
<name>A0ABQ1GWI4_9SPHN</name>
<organism evidence="1 2">
    <name type="scientific">Sphingomonas psychrolutea</name>
    <dbReference type="NCBI Taxonomy" id="1259676"/>
    <lineage>
        <taxon>Bacteria</taxon>
        <taxon>Pseudomonadati</taxon>
        <taxon>Pseudomonadota</taxon>
        <taxon>Alphaproteobacteria</taxon>
        <taxon>Sphingomonadales</taxon>
        <taxon>Sphingomonadaceae</taxon>
        <taxon>Sphingomonas</taxon>
    </lineage>
</organism>
<accession>A0ABQ1GWI4</accession>
<dbReference type="Proteomes" id="UP000618591">
    <property type="component" value="Unassembled WGS sequence"/>
</dbReference>
<keyword evidence="2" id="KW-1185">Reference proteome</keyword>